<sequence>MPGDISSLCSKLSLDDDEKIQISVESLDLENLDESLSLVGRVLANRVINFDSIADLYKRLWNPRDGLICKLLAENTVLFQFRNLIDRQKVINGSPWLFDKFLHALSDMNVSQIGSKLDITSCPFWVRLHDVPIGLINKSFATEAGNIIGKFITVDTDSDGLSIGRFLRIRVDINISKPLRRSVTVIPVSSIPPLALPPPTAHGSGLLCQAAHSR</sequence>
<organism evidence="2 3">
    <name type="scientific">Rehmannia glutinosa</name>
    <name type="common">Chinese foxglove</name>
    <dbReference type="NCBI Taxonomy" id="99300"/>
    <lineage>
        <taxon>Eukaryota</taxon>
        <taxon>Viridiplantae</taxon>
        <taxon>Streptophyta</taxon>
        <taxon>Embryophyta</taxon>
        <taxon>Tracheophyta</taxon>
        <taxon>Spermatophyta</taxon>
        <taxon>Magnoliopsida</taxon>
        <taxon>eudicotyledons</taxon>
        <taxon>Gunneridae</taxon>
        <taxon>Pentapetalae</taxon>
        <taxon>asterids</taxon>
        <taxon>lamiids</taxon>
        <taxon>Lamiales</taxon>
        <taxon>Orobanchaceae</taxon>
        <taxon>Rehmannieae</taxon>
        <taxon>Rehmannia</taxon>
    </lineage>
</organism>
<dbReference type="PANTHER" id="PTHR31286:SF153">
    <property type="entry name" value="DUF4283 DOMAIN PROTEIN"/>
    <property type="match status" value="1"/>
</dbReference>
<proteinExistence type="predicted"/>
<feature type="domain" description="DUF4283" evidence="1">
    <location>
        <begin position="35"/>
        <end position="102"/>
    </location>
</feature>
<dbReference type="EMBL" id="JABTTQ020002310">
    <property type="protein sequence ID" value="KAK6124740.1"/>
    <property type="molecule type" value="Genomic_DNA"/>
</dbReference>
<protein>
    <recommendedName>
        <fullName evidence="1">DUF4283 domain-containing protein</fullName>
    </recommendedName>
</protein>
<reference evidence="2 3" key="1">
    <citation type="journal article" date="2021" name="Comput. Struct. Biotechnol. J.">
        <title>De novo genome assembly of the potent medicinal plant Rehmannia glutinosa using nanopore technology.</title>
        <authorList>
            <person name="Ma L."/>
            <person name="Dong C."/>
            <person name="Song C."/>
            <person name="Wang X."/>
            <person name="Zheng X."/>
            <person name="Niu Y."/>
            <person name="Chen S."/>
            <person name="Feng W."/>
        </authorList>
    </citation>
    <scope>NUCLEOTIDE SEQUENCE [LARGE SCALE GENOMIC DNA]</scope>
    <source>
        <strain evidence="2">DH-2019</strain>
    </source>
</reference>
<dbReference type="Proteomes" id="UP001318860">
    <property type="component" value="Unassembled WGS sequence"/>
</dbReference>
<keyword evidence="3" id="KW-1185">Reference proteome</keyword>
<dbReference type="Pfam" id="PF14111">
    <property type="entry name" value="DUF4283"/>
    <property type="match status" value="1"/>
</dbReference>
<dbReference type="InterPro" id="IPR040256">
    <property type="entry name" value="At4g02000-like"/>
</dbReference>
<comment type="caution">
    <text evidence="2">The sequence shown here is derived from an EMBL/GenBank/DDBJ whole genome shotgun (WGS) entry which is preliminary data.</text>
</comment>
<evidence type="ECO:0000259" key="1">
    <source>
        <dbReference type="Pfam" id="PF14111"/>
    </source>
</evidence>
<accession>A0ABR0US12</accession>
<dbReference type="InterPro" id="IPR025558">
    <property type="entry name" value="DUF4283"/>
</dbReference>
<dbReference type="PANTHER" id="PTHR31286">
    <property type="entry name" value="GLYCINE-RICH CELL WALL STRUCTURAL PROTEIN 1.8-LIKE"/>
    <property type="match status" value="1"/>
</dbReference>
<name>A0ABR0US12_REHGL</name>
<evidence type="ECO:0000313" key="3">
    <source>
        <dbReference type="Proteomes" id="UP001318860"/>
    </source>
</evidence>
<gene>
    <name evidence="2" type="ORF">DH2020_041516</name>
</gene>
<evidence type="ECO:0000313" key="2">
    <source>
        <dbReference type="EMBL" id="KAK6124740.1"/>
    </source>
</evidence>